<keyword evidence="2" id="KW-1185">Reference proteome</keyword>
<dbReference type="GO" id="GO:0038023">
    <property type="term" value="F:signaling receptor activity"/>
    <property type="evidence" value="ECO:0007669"/>
    <property type="project" value="InterPro"/>
</dbReference>
<accession>A0A183E0R4</accession>
<dbReference type="AlphaFoldDB" id="A0A183E0R4"/>
<dbReference type="PANTHER" id="PTHR13351">
    <property type="entry name" value="RENIN RECEPTOR"/>
    <property type="match status" value="1"/>
</dbReference>
<sequence length="256" mass="28157">MISLGSLGAELFFLASNPVVLPNPKDVALTGSDVVRANKYMLGLSTRAPAKWTSDDGDLLDGGFFNRPRALAIVTVSDGMALKNLSESRYVLSKGGMGFDHGELIDSKLFGEEQEWVLMNKAGLIGSRIADDAQNVLKKTEVKTKLEPLRKEIDNLYKIAQSVKKSEVIRSARTPTIFIINVQGLENAQQQQHLSVDQYAQALSELEKAISYLTSALQTAYGDRVIVELITESHSESKTRQKRQVTMPKIACKITS</sequence>
<evidence type="ECO:0000313" key="3">
    <source>
        <dbReference type="WBParaSite" id="GPUH_0001457401-mRNA-1"/>
    </source>
</evidence>
<dbReference type="GO" id="GO:0009897">
    <property type="term" value="C:external side of plasma membrane"/>
    <property type="evidence" value="ECO:0007669"/>
    <property type="project" value="TreeGrafter"/>
</dbReference>
<proteinExistence type="predicted"/>
<dbReference type="InterPro" id="IPR012493">
    <property type="entry name" value="Renin_rcpt"/>
</dbReference>
<dbReference type="Proteomes" id="UP000271098">
    <property type="component" value="Unassembled WGS sequence"/>
</dbReference>
<dbReference type="OrthoDB" id="7866065at2759"/>
<evidence type="ECO:0000313" key="1">
    <source>
        <dbReference type="EMBL" id="VDN24361.1"/>
    </source>
</evidence>
<dbReference type="WBParaSite" id="GPUH_0001457401-mRNA-1">
    <property type="protein sequence ID" value="GPUH_0001457401-mRNA-1"/>
    <property type="gene ID" value="GPUH_0001457401"/>
</dbReference>
<dbReference type="EMBL" id="UYRT01081400">
    <property type="protein sequence ID" value="VDN24361.1"/>
    <property type="molecule type" value="Genomic_DNA"/>
</dbReference>
<name>A0A183E0R4_9BILA</name>
<reference evidence="3" key="1">
    <citation type="submission" date="2016-06" db="UniProtKB">
        <authorList>
            <consortium name="WormBaseParasite"/>
        </authorList>
    </citation>
    <scope>IDENTIFICATION</scope>
</reference>
<protein>
    <submittedName>
        <fullName evidence="3">PHB domain-containing protein</fullName>
    </submittedName>
</protein>
<dbReference type="PANTHER" id="PTHR13351:SF1">
    <property type="entry name" value="RENIN RECEPTOR"/>
    <property type="match status" value="1"/>
</dbReference>
<evidence type="ECO:0000313" key="2">
    <source>
        <dbReference type="Proteomes" id="UP000271098"/>
    </source>
</evidence>
<gene>
    <name evidence="1" type="ORF">GPUH_LOCUS14554</name>
</gene>
<organism evidence="3">
    <name type="scientific">Gongylonema pulchrum</name>
    <dbReference type="NCBI Taxonomy" id="637853"/>
    <lineage>
        <taxon>Eukaryota</taxon>
        <taxon>Metazoa</taxon>
        <taxon>Ecdysozoa</taxon>
        <taxon>Nematoda</taxon>
        <taxon>Chromadorea</taxon>
        <taxon>Rhabditida</taxon>
        <taxon>Spirurina</taxon>
        <taxon>Spiruromorpha</taxon>
        <taxon>Spiruroidea</taxon>
        <taxon>Gongylonematidae</taxon>
        <taxon>Gongylonema</taxon>
    </lineage>
</organism>
<dbReference type="GO" id="GO:0030177">
    <property type="term" value="P:positive regulation of Wnt signaling pathway"/>
    <property type="evidence" value="ECO:0007669"/>
    <property type="project" value="TreeGrafter"/>
</dbReference>
<reference evidence="1 2" key="2">
    <citation type="submission" date="2018-11" db="EMBL/GenBank/DDBJ databases">
        <authorList>
            <consortium name="Pathogen Informatics"/>
        </authorList>
    </citation>
    <scope>NUCLEOTIDE SEQUENCE [LARGE SCALE GENOMIC DNA]</scope>
</reference>